<feature type="transmembrane region" description="Helical" evidence="3">
    <location>
        <begin position="272"/>
        <end position="293"/>
    </location>
</feature>
<evidence type="ECO:0000313" key="5">
    <source>
        <dbReference type="EMBL" id="OHT12174.1"/>
    </source>
</evidence>
<dbReference type="GO" id="GO:0005484">
    <property type="term" value="F:SNAP receptor activity"/>
    <property type="evidence" value="ECO:0007669"/>
    <property type="project" value="TreeGrafter"/>
</dbReference>
<dbReference type="RefSeq" id="XP_068365310.1">
    <property type="nucleotide sequence ID" value="XM_068500022.1"/>
</dbReference>
<dbReference type="Pfam" id="PF05739">
    <property type="entry name" value="SNARE"/>
    <property type="match status" value="1"/>
</dbReference>
<dbReference type="InterPro" id="IPR045242">
    <property type="entry name" value="Syntaxin"/>
</dbReference>
<feature type="coiled-coil region" evidence="2">
    <location>
        <begin position="159"/>
        <end position="225"/>
    </location>
</feature>
<keyword evidence="2" id="KW-0175">Coiled coil</keyword>
<evidence type="ECO:0000313" key="6">
    <source>
        <dbReference type="Proteomes" id="UP000179807"/>
    </source>
</evidence>
<dbReference type="GO" id="GO:0048278">
    <property type="term" value="P:vesicle docking"/>
    <property type="evidence" value="ECO:0007669"/>
    <property type="project" value="TreeGrafter"/>
</dbReference>
<dbReference type="VEuPathDB" id="TrichDB:TRFO_18177"/>
<keyword evidence="3" id="KW-1133">Transmembrane helix</keyword>
<dbReference type="GO" id="GO:0006906">
    <property type="term" value="P:vesicle fusion"/>
    <property type="evidence" value="ECO:0007669"/>
    <property type="project" value="TreeGrafter"/>
</dbReference>
<dbReference type="InterPro" id="IPR000727">
    <property type="entry name" value="T_SNARE_dom"/>
</dbReference>
<reference evidence="5" key="1">
    <citation type="submission" date="2016-10" db="EMBL/GenBank/DDBJ databases">
        <authorList>
            <person name="Benchimol M."/>
            <person name="Almeida L.G."/>
            <person name="Vasconcelos A.T."/>
            <person name="Perreira-Neves A."/>
            <person name="Rosa I.A."/>
            <person name="Tasca T."/>
            <person name="Bogo M.R."/>
            <person name="de Souza W."/>
        </authorList>
    </citation>
    <scope>NUCLEOTIDE SEQUENCE [LARGE SCALE GENOMIC DNA]</scope>
    <source>
        <strain evidence="5">K</strain>
    </source>
</reference>
<dbReference type="AlphaFoldDB" id="A0A1J4KR76"/>
<keyword evidence="3" id="KW-0812">Transmembrane</keyword>
<dbReference type="SMART" id="SM00397">
    <property type="entry name" value="t_SNARE"/>
    <property type="match status" value="1"/>
</dbReference>
<dbReference type="GeneID" id="94834726"/>
<dbReference type="GO" id="GO:0031201">
    <property type="term" value="C:SNARE complex"/>
    <property type="evidence" value="ECO:0007669"/>
    <property type="project" value="TreeGrafter"/>
</dbReference>
<proteinExistence type="inferred from homology"/>
<sequence length="295" mass="34000">MYLPTQGICRDRTTTFKDFRGPRSFLVNDRMNESSYLLPKKGKSISLLSPYFELYHFLKSRIAKLYVASDHLSKLQSTSLRPSFCDYDALIDQINAETNIIQKEIKDISSHIEQLDSSNALLSESTQTILMNIKISLKSSLNEFNSLFKISQQSYSANFVKATKNLNGVNKKYKEIEAETEFTGFSYLKSENNINLQNMSIEQQNTQTEDEIRLLEQRAETIKSLFSDLYNIIEMQNDPISRIDGCIEQSLINVQKAHDEVEKASHYQKKSRMWFCAIILFIAIVCLFIGVCMKK</sequence>
<evidence type="ECO:0000256" key="1">
    <source>
        <dbReference type="ARBA" id="ARBA00009063"/>
    </source>
</evidence>
<comment type="caution">
    <text evidence="5">The sequence shown here is derived from an EMBL/GenBank/DDBJ whole genome shotgun (WGS) entry which is preliminary data.</text>
</comment>
<dbReference type="SUPFAM" id="SSF47661">
    <property type="entry name" value="t-snare proteins"/>
    <property type="match status" value="1"/>
</dbReference>
<name>A0A1J4KR76_9EUKA</name>
<keyword evidence="6" id="KW-1185">Reference proteome</keyword>
<dbReference type="Proteomes" id="UP000179807">
    <property type="component" value="Unassembled WGS sequence"/>
</dbReference>
<dbReference type="EMBL" id="MLAK01000570">
    <property type="protein sequence ID" value="OHT12174.1"/>
    <property type="molecule type" value="Genomic_DNA"/>
</dbReference>
<dbReference type="GO" id="GO:0012505">
    <property type="term" value="C:endomembrane system"/>
    <property type="evidence" value="ECO:0007669"/>
    <property type="project" value="TreeGrafter"/>
</dbReference>
<evidence type="ECO:0000259" key="4">
    <source>
        <dbReference type="PROSITE" id="PS50192"/>
    </source>
</evidence>
<dbReference type="GO" id="GO:0000149">
    <property type="term" value="F:SNARE binding"/>
    <property type="evidence" value="ECO:0007669"/>
    <property type="project" value="TreeGrafter"/>
</dbReference>
<keyword evidence="3" id="KW-0472">Membrane</keyword>
<dbReference type="GO" id="GO:0006886">
    <property type="term" value="P:intracellular protein transport"/>
    <property type="evidence" value="ECO:0007669"/>
    <property type="project" value="TreeGrafter"/>
</dbReference>
<dbReference type="OrthoDB" id="10251371at2759"/>
<evidence type="ECO:0000256" key="3">
    <source>
        <dbReference type="SAM" id="Phobius"/>
    </source>
</evidence>
<organism evidence="5 6">
    <name type="scientific">Tritrichomonas foetus</name>
    <dbReference type="NCBI Taxonomy" id="1144522"/>
    <lineage>
        <taxon>Eukaryota</taxon>
        <taxon>Metamonada</taxon>
        <taxon>Parabasalia</taxon>
        <taxon>Tritrichomonadida</taxon>
        <taxon>Tritrichomonadidae</taxon>
        <taxon>Tritrichomonas</taxon>
    </lineage>
</organism>
<accession>A0A1J4KR76</accession>
<evidence type="ECO:0000256" key="2">
    <source>
        <dbReference type="SAM" id="Coils"/>
    </source>
</evidence>
<dbReference type="PROSITE" id="PS50192">
    <property type="entry name" value="T_SNARE"/>
    <property type="match status" value="1"/>
</dbReference>
<feature type="domain" description="T-SNARE coiled-coil homology" evidence="4">
    <location>
        <begin position="202"/>
        <end position="264"/>
    </location>
</feature>
<dbReference type="InterPro" id="IPR010989">
    <property type="entry name" value="SNARE"/>
</dbReference>
<dbReference type="Gene3D" id="1.20.5.110">
    <property type="match status" value="1"/>
</dbReference>
<comment type="similarity">
    <text evidence="1">Belongs to the syntaxin family.</text>
</comment>
<protein>
    <recommendedName>
        <fullName evidence="4">t-SNARE coiled-coil homology domain-containing protein</fullName>
    </recommendedName>
</protein>
<gene>
    <name evidence="5" type="ORF">TRFO_18177</name>
</gene>
<dbReference type="PANTHER" id="PTHR19957">
    <property type="entry name" value="SYNTAXIN"/>
    <property type="match status" value="1"/>
</dbReference>